<dbReference type="InterPro" id="IPR016181">
    <property type="entry name" value="Acyl_CoA_acyltransferase"/>
</dbReference>
<keyword evidence="3" id="KW-1185">Reference proteome</keyword>
<gene>
    <name evidence="2" type="ORF">B9G39_14765</name>
</gene>
<evidence type="ECO:0000313" key="3">
    <source>
        <dbReference type="Proteomes" id="UP000257039"/>
    </source>
</evidence>
<comment type="caution">
    <text evidence="2">The sequence shown here is derived from an EMBL/GenBank/DDBJ whole genome shotgun (WGS) entry which is preliminary data.</text>
</comment>
<dbReference type="Gene3D" id="3.40.630.30">
    <property type="match status" value="1"/>
</dbReference>
<dbReference type="Proteomes" id="UP000257039">
    <property type="component" value="Unassembled WGS sequence"/>
</dbReference>
<dbReference type="PROSITE" id="PS51186">
    <property type="entry name" value="GNAT"/>
    <property type="match status" value="1"/>
</dbReference>
<feature type="domain" description="N-acetyltransferase" evidence="1">
    <location>
        <begin position="1"/>
        <end position="137"/>
    </location>
</feature>
<name>A0A4P9VQF1_9GAMM</name>
<dbReference type="RefSeq" id="WP_094787714.1">
    <property type="nucleotide sequence ID" value="NZ_NDXW01000001.1"/>
</dbReference>
<keyword evidence="2" id="KW-0808">Transferase</keyword>
<evidence type="ECO:0000313" key="2">
    <source>
        <dbReference type="EMBL" id="RDH44594.1"/>
    </source>
</evidence>
<dbReference type="EMBL" id="NDXW01000001">
    <property type="protein sequence ID" value="RDH44594.1"/>
    <property type="molecule type" value="Genomic_DNA"/>
</dbReference>
<reference evidence="2 3" key="1">
    <citation type="submission" date="2017-04" db="EMBL/GenBank/DDBJ databases">
        <title>Draft genome sequence of Zooshikella ganghwensis VG4 isolated from Red Sea sediments.</title>
        <authorList>
            <person name="Rehman Z."/>
            <person name="Alam I."/>
            <person name="Kamau A."/>
            <person name="Bajic V."/>
            <person name="Leiknes T."/>
        </authorList>
    </citation>
    <scope>NUCLEOTIDE SEQUENCE [LARGE SCALE GENOMIC DNA]</scope>
    <source>
        <strain evidence="2 3">VG4</strain>
    </source>
</reference>
<dbReference type="GO" id="GO:0016747">
    <property type="term" value="F:acyltransferase activity, transferring groups other than amino-acyl groups"/>
    <property type="evidence" value="ECO:0007669"/>
    <property type="project" value="InterPro"/>
</dbReference>
<dbReference type="InterPro" id="IPR000182">
    <property type="entry name" value="GNAT_dom"/>
</dbReference>
<dbReference type="SUPFAM" id="SSF55729">
    <property type="entry name" value="Acyl-CoA N-acyltransferases (Nat)"/>
    <property type="match status" value="1"/>
</dbReference>
<dbReference type="CDD" id="cd04301">
    <property type="entry name" value="NAT_SF"/>
    <property type="match status" value="1"/>
</dbReference>
<evidence type="ECO:0000259" key="1">
    <source>
        <dbReference type="PROSITE" id="PS51186"/>
    </source>
</evidence>
<sequence>MCDIYPFKVGGSDNYLYFFDAIVNSSLKQDHLPQFYVLVVQQQIVGCYGIIINDFISRHDLYPWFSSLFIEVEHRGKRLSELMFEHAKKQVMAMGYANLYLTTDHVGFYEKFGWKRLNDGYEPSGERTKIYKQSLMNI</sequence>
<dbReference type="AlphaFoldDB" id="A0A4P9VQF1"/>
<proteinExistence type="predicted"/>
<protein>
    <submittedName>
        <fullName evidence="2">N-acetyltransferase</fullName>
    </submittedName>
</protein>
<dbReference type="Pfam" id="PF13508">
    <property type="entry name" value="Acetyltransf_7"/>
    <property type="match status" value="1"/>
</dbReference>
<organism evidence="2 3">
    <name type="scientific">Zooshikella ganghwensis</name>
    <dbReference type="NCBI Taxonomy" id="202772"/>
    <lineage>
        <taxon>Bacteria</taxon>
        <taxon>Pseudomonadati</taxon>
        <taxon>Pseudomonadota</taxon>
        <taxon>Gammaproteobacteria</taxon>
        <taxon>Oceanospirillales</taxon>
        <taxon>Zooshikellaceae</taxon>
        <taxon>Zooshikella</taxon>
    </lineage>
</organism>
<accession>A0A4P9VQF1</accession>